<dbReference type="GO" id="GO:0008270">
    <property type="term" value="F:zinc ion binding"/>
    <property type="evidence" value="ECO:0007669"/>
    <property type="project" value="InterPro"/>
</dbReference>
<proteinExistence type="predicted"/>
<dbReference type="InParanoid" id="K3ZZJ3"/>
<dbReference type="AlphaFoldDB" id="K3ZZJ3"/>
<keyword evidence="2" id="KW-1185">Reference proteome</keyword>
<dbReference type="Proteomes" id="UP000004995">
    <property type="component" value="Unassembled WGS sequence"/>
</dbReference>
<reference evidence="1" key="2">
    <citation type="submission" date="2018-08" db="UniProtKB">
        <authorList>
            <consortium name="EnsemblPlants"/>
        </authorList>
    </citation>
    <scope>IDENTIFICATION</scope>
    <source>
        <strain evidence="1">Yugu1</strain>
    </source>
</reference>
<reference evidence="2" key="1">
    <citation type="journal article" date="2012" name="Nat. Biotechnol.">
        <title>Reference genome sequence of the model plant Setaria.</title>
        <authorList>
            <person name="Bennetzen J.L."/>
            <person name="Schmutz J."/>
            <person name="Wang H."/>
            <person name="Percifield R."/>
            <person name="Hawkins J."/>
            <person name="Pontaroli A.C."/>
            <person name="Estep M."/>
            <person name="Feng L."/>
            <person name="Vaughn J.N."/>
            <person name="Grimwood J."/>
            <person name="Jenkins J."/>
            <person name="Barry K."/>
            <person name="Lindquist E."/>
            <person name="Hellsten U."/>
            <person name="Deshpande S."/>
            <person name="Wang X."/>
            <person name="Wu X."/>
            <person name="Mitros T."/>
            <person name="Triplett J."/>
            <person name="Yang X."/>
            <person name="Ye C.Y."/>
            <person name="Mauro-Herrera M."/>
            <person name="Wang L."/>
            <person name="Li P."/>
            <person name="Sharma M."/>
            <person name="Sharma R."/>
            <person name="Ronald P.C."/>
            <person name="Panaud O."/>
            <person name="Kellogg E.A."/>
            <person name="Brutnell T.P."/>
            <person name="Doust A.N."/>
            <person name="Tuskan G.A."/>
            <person name="Rokhsar D."/>
            <person name="Devos K.M."/>
        </authorList>
    </citation>
    <scope>NUCLEOTIDE SEQUENCE [LARGE SCALE GENOMIC DNA]</scope>
    <source>
        <strain evidence="2">cv. Yugu1</strain>
    </source>
</reference>
<protein>
    <recommendedName>
        <fullName evidence="3">CCHC-type domain-containing protein</fullName>
    </recommendedName>
</protein>
<dbReference type="SUPFAM" id="SSF57756">
    <property type="entry name" value="Retrovirus zinc finger-like domains"/>
    <property type="match status" value="1"/>
</dbReference>
<evidence type="ECO:0000313" key="1">
    <source>
        <dbReference type="EnsemblPlants" id="KQL23790"/>
    </source>
</evidence>
<accession>K3ZZJ3</accession>
<dbReference type="InterPro" id="IPR036875">
    <property type="entry name" value="Znf_CCHC_sf"/>
</dbReference>
<dbReference type="GO" id="GO:0003676">
    <property type="term" value="F:nucleic acid binding"/>
    <property type="evidence" value="ECO:0007669"/>
    <property type="project" value="InterPro"/>
</dbReference>
<organism evidence="1 2">
    <name type="scientific">Setaria italica</name>
    <name type="common">Foxtail millet</name>
    <name type="synonym">Panicum italicum</name>
    <dbReference type="NCBI Taxonomy" id="4555"/>
    <lineage>
        <taxon>Eukaryota</taxon>
        <taxon>Viridiplantae</taxon>
        <taxon>Streptophyta</taxon>
        <taxon>Embryophyta</taxon>
        <taxon>Tracheophyta</taxon>
        <taxon>Spermatophyta</taxon>
        <taxon>Magnoliopsida</taxon>
        <taxon>Liliopsida</taxon>
        <taxon>Poales</taxon>
        <taxon>Poaceae</taxon>
        <taxon>PACMAD clade</taxon>
        <taxon>Panicoideae</taxon>
        <taxon>Panicodae</taxon>
        <taxon>Paniceae</taxon>
        <taxon>Cenchrinae</taxon>
        <taxon>Setaria</taxon>
    </lineage>
</organism>
<evidence type="ECO:0000313" key="2">
    <source>
        <dbReference type="Proteomes" id="UP000004995"/>
    </source>
</evidence>
<name>K3ZZJ3_SETIT</name>
<dbReference type="HOGENOM" id="CLU_1606953_0_0_1"/>
<evidence type="ECO:0008006" key="3">
    <source>
        <dbReference type="Google" id="ProtNLM"/>
    </source>
</evidence>
<sequence length="145" mass="15777">MAQKTLPSQVLKGPEVDTGNVNLEIKTSLITMVQASPLCGKANEDATIHLQQFLELCSTFTIRGRVMHIVTEAGMLTAKMDLLMKKLNDYTKEKAAMSNTVQAMDSHMTCEVCGNIGHSGNNCPKTQEDVLHMNDNNSGYHPPGG</sequence>
<dbReference type="Gramene" id="KQL23790">
    <property type="protein sequence ID" value="KQL23790"/>
    <property type="gene ID" value="SETIT_032027mg"/>
</dbReference>
<dbReference type="EMBL" id="AGNK02000929">
    <property type="status" value="NOT_ANNOTATED_CDS"/>
    <property type="molecule type" value="Genomic_DNA"/>
</dbReference>
<dbReference type="EnsemblPlants" id="KQL23790">
    <property type="protein sequence ID" value="KQL23790"/>
    <property type="gene ID" value="SETIT_032027mg"/>
</dbReference>